<gene>
    <name evidence="1" type="ORF">HXW94_15035</name>
</gene>
<proteinExistence type="predicted"/>
<protein>
    <submittedName>
        <fullName evidence="1">DUF1841 family protein</fullName>
    </submittedName>
</protein>
<keyword evidence="2" id="KW-1185">Reference proteome</keyword>
<evidence type="ECO:0000313" key="2">
    <source>
        <dbReference type="Proteomes" id="UP000553343"/>
    </source>
</evidence>
<reference evidence="1 2" key="1">
    <citation type="submission" date="2020-06" db="EMBL/GenBank/DDBJ databases">
        <title>High-quality draft genome of sulfate reducer Desulfobacter latus type strain AcrS2 isolated from marine sediment.</title>
        <authorList>
            <person name="Hoppe M."/>
            <person name="Larsen C.K."/>
            <person name="Marshall I.P.G."/>
            <person name="Schramm A."/>
            <person name="Marietou A.G."/>
        </authorList>
    </citation>
    <scope>NUCLEOTIDE SEQUENCE [LARGE SCALE GENOMIC DNA]</scope>
    <source>
        <strain evidence="1 2">AcRS2</strain>
    </source>
</reference>
<dbReference type="EMBL" id="JACADJ010000067">
    <property type="protein sequence ID" value="NWH06281.1"/>
    <property type="molecule type" value="Genomic_DNA"/>
</dbReference>
<dbReference type="Proteomes" id="UP000553343">
    <property type="component" value="Unassembled WGS sequence"/>
</dbReference>
<accession>A0A850T5B2</accession>
<name>A0A850T5B2_9BACT</name>
<dbReference type="AlphaFoldDB" id="A0A850T5B2"/>
<dbReference type="RefSeq" id="WP_178367734.1">
    <property type="nucleotide sequence ID" value="NZ_JACADJ010000067.1"/>
</dbReference>
<evidence type="ECO:0000313" key="1">
    <source>
        <dbReference type="EMBL" id="NWH06281.1"/>
    </source>
</evidence>
<organism evidence="1 2">
    <name type="scientific">Desulfobacter latus</name>
    <dbReference type="NCBI Taxonomy" id="2292"/>
    <lineage>
        <taxon>Bacteria</taxon>
        <taxon>Pseudomonadati</taxon>
        <taxon>Thermodesulfobacteriota</taxon>
        <taxon>Desulfobacteria</taxon>
        <taxon>Desulfobacterales</taxon>
        <taxon>Desulfobacteraceae</taxon>
        <taxon>Desulfobacter</taxon>
    </lineage>
</organism>
<sequence>MEETNPYVGEKIIEGVREQIAIDDPPEVKETYDRLIADGHPEQEVLKMLACVLSTEIFEIVNYPSAKDRGA</sequence>
<comment type="caution">
    <text evidence="1">The sequence shown here is derived from an EMBL/GenBank/DDBJ whole genome shotgun (WGS) entry which is preliminary data.</text>
</comment>